<dbReference type="OrthoDB" id="3781812at2759"/>
<reference evidence="1" key="1">
    <citation type="journal article" date="2020" name="Stud. Mycol.">
        <title>101 Dothideomycetes genomes: a test case for predicting lifestyles and emergence of pathogens.</title>
        <authorList>
            <person name="Haridas S."/>
            <person name="Albert R."/>
            <person name="Binder M."/>
            <person name="Bloem J."/>
            <person name="Labutti K."/>
            <person name="Salamov A."/>
            <person name="Andreopoulos B."/>
            <person name="Baker S."/>
            <person name="Barry K."/>
            <person name="Bills G."/>
            <person name="Bluhm B."/>
            <person name="Cannon C."/>
            <person name="Castanera R."/>
            <person name="Culley D."/>
            <person name="Daum C."/>
            <person name="Ezra D."/>
            <person name="Gonzalez J."/>
            <person name="Henrissat B."/>
            <person name="Kuo A."/>
            <person name="Liang C."/>
            <person name="Lipzen A."/>
            <person name="Lutzoni F."/>
            <person name="Magnuson J."/>
            <person name="Mondo S."/>
            <person name="Nolan M."/>
            <person name="Ohm R."/>
            <person name="Pangilinan J."/>
            <person name="Park H.-J."/>
            <person name="Ramirez L."/>
            <person name="Alfaro M."/>
            <person name="Sun H."/>
            <person name="Tritt A."/>
            <person name="Yoshinaga Y."/>
            <person name="Zwiers L.-H."/>
            <person name="Turgeon B."/>
            <person name="Goodwin S."/>
            <person name="Spatafora J."/>
            <person name="Crous P."/>
            <person name="Grigoriev I."/>
        </authorList>
    </citation>
    <scope>NUCLEOTIDE SEQUENCE</scope>
    <source>
        <strain evidence="1">CBS 122368</strain>
    </source>
</reference>
<evidence type="ECO:0000313" key="1">
    <source>
        <dbReference type="EMBL" id="KAF2249480.1"/>
    </source>
</evidence>
<organism evidence="1 2">
    <name type="scientific">Trematosphaeria pertusa</name>
    <dbReference type="NCBI Taxonomy" id="390896"/>
    <lineage>
        <taxon>Eukaryota</taxon>
        <taxon>Fungi</taxon>
        <taxon>Dikarya</taxon>
        <taxon>Ascomycota</taxon>
        <taxon>Pezizomycotina</taxon>
        <taxon>Dothideomycetes</taxon>
        <taxon>Pleosporomycetidae</taxon>
        <taxon>Pleosporales</taxon>
        <taxon>Massarineae</taxon>
        <taxon>Trematosphaeriaceae</taxon>
        <taxon>Trematosphaeria</taxon>
    </lineage>
</organism>
<dbReference type="RefSeq" id="XP_033684484.1">
    <property type="nucleotide sequence ID" value="XM_033833360.1"/>
</dbReference>
<keyword evidence="2" id="KW-1185">Reference proteome</keyword>
<name>A0A6A6IIT3_9PLEO</name>
<dbReference type="EMBL" id="ML987195">
    <property type="protein sequence ID" value="KAF2249480.1"/>
    <property type="molecule type" value="Genomic_DNA"/>
</dbReference>
<protein>
    <recommendedName>
        <fullName evidence="3">BTB domain-containing protein</fullName>
    </recommendedName>
</protein>
<proteinExistence type="predicted"/>
<evidence type="ECO:0000313" key="2">
    <source>
        <dbReference type="Proteomes" id="UP000800094"/>
    </source>
</evidence>
<sequence length="226" mass="25863">MVQKIDPIIDQELIKDVRALGEFERNALAQGPTVTIFIGQKPTVYEMSKRVIMAISPLANEYFNNDPAAIELHIPSDKFHWVGVLVLAQWMTHVCKSPRPFSIRGSHNPLEDISIYTAARGLGLDLYIHPIFTKLEEFVKGTEHGLLHYEELDAICKCDSDDRLFMTTTSVYARLRYYEQIPDPEEFDDFLSKHPRFEKALDWVQTNLEKRNGKPTASICHELGGD</sequence>
<evidence type="ECO:0008006" key="3">
    <source>
        <dbReference type="Google" id="ProtNLM"/>
    </source>
</evidence>
<dbReference type="Proteomes" id="UP000800094">
    <property type="component" value="Unassembled WGS sequence"/>
</dbReference>
<accession>A0A6A6IIT3</accession>
<dbReference type="AlphaFoldDB" id="A0A6A6IIT3"/>
<gene>
    <name evidence="1" type="ORF">BU26DRAFT_565126</name>
</gene>
<dbReference type="GeneID" id="54586690"/>